<dbReference type="Proteomes" id="UP000813824">
    <property type="component" value="Unassembled WGS sequence"/>
</dbReference>
<organism evidence="1 2">
    <name type="scientific">Cristinia sonorae</name>
    <dbReference type="NCBI Taxonomy" id="1940300"/>
    <lineage>
        <taxon>Eukaryota</taxon>
        <taxon>Fungi</taxon>
        <taxon>Dikarya</taxon>
        <taxon>Basidiomycota</taxon>
        <taxon>Agaricomycotina</taxon>
        <taxon>Agaricomycetes</taxon>
        <taxon>Agaricomycetidae</taxon>
        <taxon>Agaricales</taxon>
        <taxon>Pleurotineae</taxon>
        <taxon>Stephanosporaceae</taxon>
        <taxon>Cristinia</taxon>
    </lineage>
</organism>
<sequence length="78" mass="8689">MSNFDVAMWIVAPLAAVPSQFGSLYVAKSLQPPVIRHSRLIDLAANYIRCHRSIDGSNSPRYLRCLAHTLAIAVVLRR</sequence>
<name>A0A8K0UQJ5_9AGAR</name>
<evidence type="ECO:0000313" key="1">
    <source>
        <dbReference type="EMBL" id="KAH8101010.1"/>
    </source>
</evidence>
<dbReference type="AlphaFoldDB" id="A0A8K0UQJ5"/>
<comment type="caution">
    <text evidence="1">The sequence shown here is derived from an EMBL/GenBank/DDBJ whole genome shotgun (WGS) entry which is preliminary data.</text>
</comment>
<reference evidence="1" key="1">
    <citation type="journal article" date="2021" name="New Phytol.">
        <title>Evolutionary innovations through gain and loss of genes in the ectomycorrhizal Boletales.</title>
        <authorList>
            <person name="Wu G."/>
            <person name="Miyauchi S."/>
            <person name="Morin E."/>
            <person name="Kuo A."/>
            <person name="Drula E."/>
            <person name="Varga T."/>
            <person name="Kohler A."/>
            <person name="Feng B."/>
            <person name="Cao Y."/>
            <person name="Lipzen A."/>
            <person name="Daum C."/>
            <person name="Hundley H."/>
            <person name="Pangilinan J."/>
            <person name="Johnson J."/>
            <person name="Barry K."/>
            <person name="LaButti K."/>
            <person name="Ng V."/>
            <person name="Ahrendt S."/>
            <person name="Min B."/>
            <person name="Choi I.G."/>
            <person name="Park H."/>
            <person name="Plett J.M."/>
            <person name="Magnuson J."/>
            <person name="Spatafora J.W."/>
            <person name="Nagy L.G."/>
            <person name="Henrissat B."/>
            <person name="Grigoriev I.V."/>
            <person name="Yang Z.L."/>
            <person name="Xu J."/>
            <person name="Martin F.M."/>
        </authorList>
    </citation>
    <scope>NUCLEOTIDE SEQUENCE</scope>
    <source>
        <strain evidence="1">KKN 215</strain>
    </source>
</reference>
<keyword evidence="2" id="KW-1185">Reference proteome</keyword>
<protein>
    <submittedName>
        <fullName evidence="1">Uncharacterized protein</fullName>
    </submittedName>
</protein>
<proteinExistence type="predicted"/>
<dbReference type="EMBL" id="JAEVFJ010000014">
    <property type="protein sequence ID" value="KAH8101010.1"/>
    <property type="molecule type" value="Genomic_DNA"/>
</dbReference>
<accession>A0A8K0UQJ5</accession>
<evidence type="ECO:0000313" key="2">
    <source>
        <dbReference type="Proteomes" id="UP000813824"/>
    </source>
</evidence>
<gene>
    <name evidence="1" type="ORF">BXZ70DRAFT_145417</name>
</gene>